<sequence>MDNYSSRVAGLFAGGAAAEAAAIAEENTEISTGTQLSLYVADGLLEVLEWAAQGQAADPPAAIWLALLRWYKNRYGAFPEGVPAAPDRWIDHYEFYPGDVDAATKTGLEEPEMGLVHKPHGLDATGADALMRAAPLGMLPQLDAEWVTTMSRQIAVLTHAEWVTPTAYSLLVHHLIGGKTLLEAVTEVLEWLDTTDDGAPLASRIRLSLGEGIQPPSTAADVLAAAIAAVADTLEEAVAPEQLYATAVTKAVNATGHTQATALVAGQLAGALLGNTAVGTPSKLKNYPMVEDAIDRWIKVTT</sequence>
<dbReference type="Pfam" id="PF03747">
    <property type="entry name" value="ADP_ribosyl_GH"/>
    <property type="match status" value="1"/>
</dbReference>
<dbReference type="RefSeq" id="WP_170200376.1">
    <property type="nucleotide sequence ID" value="NZ_BAABAN010000006.1"/>
</dbReference>
<comment type="caution">
    <text evidence="1">The sequence shown here is derived from an EMBL/GenBank/DDBJ whole genome shotgun (WGS) entry which is preliminary data.</text>
</comment>
<keyword evidence="2" id="KW-1185">Reference proteome</keyword>
<protein>
    <submittedName>
        <fullName evidence="1">ADP-ribosylglycohydrolase</fullName>
    </submittedName>
</protein>
<dbReference type="InterPro" id="IPR036705">
    <property type="entry name" value="Ribosyl_crysJ1_sf"/>
</dbReference>
<gene>
    <name evidence="1" type="ORF">FB556_1010</name>
</gene>
<evidence type="ECO:0000313" key="1">
    <source>
        <dbReference type="EMBL" id="TQL72365.1"/>
    </source>
</evidence>
<dbReference type="Gene3D" id="1.10.4080.10">
    <property type="entry name" value="ADP-ribosylation/Crystallin J1"/>
    <property type="match status" value="1"/>
</dbReference>
<reference evidence="1 2" key="1">
    <citation type="submission" date="2019-06" db="EMBL/GenBank/DDBJ databases">
        <title>Sequencing the genomes of 1000 actinobacteria strains.</title>
        <authorList>
            <person name="Klenk H.-P."/>
        </authorList>
    </citation>
    <scope>NUCLEOTIDE SEQUENCE [LARGE SCALE GENOMIC DNA]</scope>
    <source>
        <strain evidence="1 2">DSM 24083</strain>
    </source>
</reference>
<dbReference type="Proteomes" id="UP000319746">
    <property type="component" value="Unassembled WGS sequence"/>
</dbReference>
<dbReference type="EMBL" id="VFOU01000002">
    <property type="protein sequence ID" value="TQL72365.1"/>
    <property type="molecule type" value="Genomic_DNA"/>
</dbReference>
<dbReference type="InterPro" id="IPR005502">
    <property type="entry name" value="Ribosyl_crysJ1"/>
</dbReference>
<keyword evidence="1" id="KW-0378">Hydrolase</keyword>
<dbReference type="SUPFAM" id="SSF101478">
    <property type="entry name" value="ADP-ribosylglycohydrolase"/>
    <property type="match status" value="1"/>
</dbReference>
<proteinExistence type="predicted"/>
<evidence type="ECO:0000313" key="2">
    <source>
        <dbReference type="Proteomes" id="UP000319746"/>
    </source>
</evidence>
<organism evidence="1 2">
    <name type="scientific">Enteractinococcus coprophilus</name>
    <dbReference type="NCBI Taxonomy" id="1027633"/>
    <lineage>
        <taxon>Bacteria</taxon>
        <taxon>Bacillati</taxon>
        <taxon>Actinomycetota</taxon>
        <taxon>Actinomycetes</taxon>
        <taxon>Micrococcales</taxon>
        <taxon>Micrococcaceae</taxon>
    </lineage>
</organism>
<dbReference type="AlphaFoldDB" id="A0A543AIH4"/>
<accession>A0A543AIH4</accession>
<name>A0A543AIH4_9MICC</name>
<dbReference type="GO" id="GO:0016787">
    <property type="term" value="F:hydrolase activity"/>
    <property type="evidence" value="ECO:0007669"/>
    <property type="project" value="UniProtKB-KW"/>
</dbReference>